<dbReference type="EMBL" id="JAUJYO010000010">
    <property type="protein sequence ID" value="KAK1307449.1"/>
    <property type="molecule type" value="Genomic_DNA"/>
</dbReference>
<keyword evidence="2" id="KW-1185">Reference proteome</keyword>
<proteinExistence type="predicted"/>
<reference evidence="1" key="2">
    <citation type="submission" date="2023-06" db="EMBL/GenBank/DDBJ databases">
        <authorList>
            <person name="Ma L."/>
            <person name="Liu K.-W."/>
            <person name="Li Z."/>
            <person name="Hsiao Y.-Y."/>
            <person name="Qi Y."/>
            <person name="Fu T."/>
            <person name="Tang G."/>
            <person name="Zhang D."/>
            <person name="Sun W.-H."/>
            <person name="Liu D.-K."/>
            <person name="Li Y."/>
            <person name="Chen G.-Z."/>
            <person name="Liu X.-D."/>
            <person name="Liao X.-Y."/>
            <person name="Jiang Y.-T."/>
            <person name="Yu X."/>
            <person name="Hao Y."/>
            <person name="Huang J."/>
            <person name="Zhao X.-W."/>
            <person name="Ke S."/>
            <person name="Chen Y.-Y."/>
            <person name="Wu W.-L."/>
            <person name="Hsu J.-L."/>
            <person name="Lin Y.-F."/>
            <person name="Huang M.-D."/>
            <person name="Li C.-Y."/>
            <person name="Huang L."/>
            <person name="Wang Z.-W."/>
            <person name="Zhao X."/>
            <person name="Zhong W.-Y."/>
            <person name="Peng D.-H."/>
            <person name="Ahmad S."/>
            <person name="Lan S."/>
            <person name="Zhang J.-S."/>
            <person name="Tsai W.-C."/>
            <person name="Van De Peer Y."/>
            <person name="Liu Z.-J."/>
        </authorList>
    </citation>
    <scope>NUCLEOTIDE SEQUENCE</scope>
    <source>
        <strain evidence="1">CP</strain>
        <tissue evidence="1">Leaves</tissue>
    </source>
</reference>
<dbReference type="AlphaFoldDB" id="A0AAV9E372"/>
<evidence type="ECO:0000313" key="2">
    <source>
        <dbReference type="Proteomes" id="UP001180020"/>
    </source>
</evidence>
<dbReference type="Gene3D" id="3.40.50.2000">
    <property type="entry name" value="Glycogen Phosphorylase B"/>
    <property type="match status" value="1"/>
</dbReference>
<protein>
    <submittedName>
        <fullName evidence="1">UDP-glycosyltransferase 73B4</fullName>
    </submittedName>
</protein>
<gene>
    <name evidence="1" type="primary">UGT73B4</name>
    <name evidence="1" type="ORF">QJS10_CPA10g00443</name>
</gene>
<accession>A0AAV9E372</accession>
<evidence type="ECO:0000313" key="1">
    <source>
        <dbReference type="EMBL" id="KAK1307449.1"/>
    </source>
</evidence>
<name>A0AAV9E372_ACOCL</name>
<sequence length="85" mass="9849">MEGWRRLKEVRLQTTESNNTSSCAHMIPMVDMAILFARRGVYVSFITTPLNTLRVRPAIDRASRCSNLHLVELRFTLAYRKAPLR</sequence>
<dbReference type="Proteomes" id="UP001180020">
    <property type="component" value="Unassembled WGS sequence"/>
</dbReference>
<organism evidence="1 2">
    <name type="scientific">Acorus calamus</name>
    <name type="common">Sweet flag</name>
    <dbReference type="NCBI Taxonomy" id="4465"/>
    <lineage>
        <taxon>Eukaryota</taxon>
        <taxon>Viridiplantae</taxon>
        <taxon>Streptophyta</taxon>
        <taxon>Embryophyta</taxon>
        <taxon>Tracheophyta</taxon>
        <taxon>Spermatophyta</taxon>
        <taxon>Magnoliopsida</taxon>
        <taxon>Liliopsida</taxon>
        <taxon>Acoraceae</taxon>
        <taxon>Acorus</taxon>
    </lineage>
</organism>
<dbReference type="SUPFAM" id="SSF53756">
    <property type="entry name" value="UDP-Glycosyltransferase/glycogen phosphorylase"/>
    <property type="match status" value="1"/>
</dbReference>
<reference evidence="1" key="1">
    <citation type="journal article" date="2023" name="Nat. Commun.">
        <title>Diploid and tetraploid genomes of Acorus and the evolution of monocots.</title>
        <authorList>
            <person name="Ma L."/>
            <person name="Liu K.W."/>
            <person name="Li Z."/>
            <person name="Hsiao Y.Y."/>
            <person name="Qi Y."/>
            <person name="Fu T."/>
            <person name="Tang G.D."/>
            <person name="Zhang D."/>
            <person name="Sun W.H."/>
            <person name="Liu D.K."/>
            <person name="Li Y."/>
            <person name="Chen G.Z."/>
            <person name="Liu X.D."/>
            <person name="Liao X.Y."/>
            <person name="Jiang Y.T."/>
            <person name="Yu X."/>
            <person name="Hao Y."/>
            <person name="Huang J."/>
            <person name="Zhao X.W."/>
            <person name="Ke S."/>
            <person name="Chen Y.Y."/>
            <person name="Wu W.L."/>
            <person name="Hsu J.L."/>
            <person name="Lin Y.F."/>
            <person name="Huang M.D."/>
            <person name="Li C.Y."/>
            <person name="Huang L."/>
            <person name="Wang Z.W."/>
            <person name="Zhao X."/>
            <person name="Zhong W.Y."/>
            <person name="Peng D.H."/>
            <person name="Ahmad S."/>
            <person name="Lan S."/>
            <person name="Zhang J.S."/>
            <person name="Tsai W.C."/>
            <person name="Van de Peer Y."/>
            <person name="Liu Z.J."/>
        </authorList>
    </citation>
    <scope>NUCLEOTIDE SEQUENCE</scope>
    <source>
        <strain evidence="1">CP</strain>
    </source>
</reference>
<comment type="caution">
    <text evidence="1">The sequence shown here is derived from an EMBL/GenBank/DDBJ whole genome shotgun (WGS) entry which is preliminary data.</text>
</comment>